<dbReference type="PROSITE" id="PS00109">
    <property type="entry name" value="PROTEIN_KINASE_TYR"/>
    <property type="match status" value="1"/>
</dbReference>
<dbReference type="InterPro" id="IPR008266">
    <property type="entry name" value="Tyr_kinase_AS"/>
</dbReference>
<dbReference type="GO" id="GO:0005886">
    <property type="term" value="C:plasma membrane"/>
    <property type="evidence" value="ECO:0007669"/>
    <property type="project" value="TreeGrafter"/>
</dbReference>
<dbReference type="CDD" id="cd00192">
    <property type="entry name" value="PTKc"/>
    <property type="match status" value="1"/>
</dbReference>
<evidence type="ECO:0000256" key="1">
    <source>
        <dbReference type="ARBA" id="ARBA00004167"/>
    </source>
</evidence>
<evidence type="ECO:0000313" key="13">
    <source>
        <dbReference type="Proteomes" id="UP001165289"/>
    </source>
</evidence>
<sequence length="441" mass="50519">MITQVEDSRPSPPESCMLYNVRSCLLPNNYPQCSITELAVLSAVPTSELNQSSKSSLAIYESLNFSRDFIVPTFEQRTFRSISDENETEHIYVEVNVDEDTPCFMYDDSRAVSPPVETIKEIFSLMSVRRYREISRIDLVEYTELGRGNFAVVHNGIWKSMKGDIPVAIKSLKMEDEESCLSFLQEASILGQFNHPNVLKLFGVVTRNNPLKMVTELMSSGLLEFLKNILKNNIITFDRFSPYFLRFTLDIANGMEYLARKRYVHRDLSARNILLTQELNCKIGDFGLARMVANDNQYERNVEEYIPFKWTPPEAIFYKKYSEKSDVWSFGVTLFEIWSVGQAPWPHHNIQQVIGKISEGVLLYPPSGCPRGVYQLMTKCWHPDKEFRPCFAEIASILHTKGKTLLERGKTPEEMVDLGLVPSASKKLFIDLQTAYLNSTS</sequence>
<evidence type="ECO:0000256" key="9">
    <source>
        <dbReference type="ARBA" id="ARBA00051243"/>
    </source>
</evidence>
<dbReference type="InterPro" id="IPR001245">
    <property type="entry name" value="Ser-Thr/Tyr_kinase_cat_dom"/>
</dbReference>
<dbReference type="GO" id="GO:0012505">
    <property type="term" value="C:endomembrane system"/>
    <property type="evidence" value="ECO:0007669"/>
    <property type="project" value="UniProtKB-SubCell"/>
</dbReference>
<dbReference type="InterPro" id="IPR050122">
    <property type="entry name" value="RTK"/>
</dbReference>
<evidence type="ECO:0000256" key="2">
    <source>
        <dbReference type="ARBA" id="ARBA00004308"/>
    </source>
</evidence>
<organism evidence="12 13">
    <name type="scientific">Oopsacas minuta</name>
    <dbReference type="NCBI Taxonomy" id="111878"/>
    <lineage>
        <taxon>Eukaryota</taxon>
        <taxon>Metazoa</taxon>
        <taxon>Porifera</taxon>
        <taxon>Hexactinellida</taxon>
        <taxon>Hexasterophora</taxon>
        <taxon>Lyssacinosida</taxon>
        <taxon>Leucopsacidae</taxon>
        <taxon>Oopsacas</taxon>
    </lineage>
</organism>
<dbReference type="SUPFAM" id="SSF56112">
    <property type="entry name" value="Protein kinase-like (PK-like)"/>
    <property type="match status" value="1"/>
</dbReference>
<evidence type="ECO:0000256" key="4">
    <source>
        <dbReference type="ARBA" id="ARBA00022741"/>
    </source>
</evidence>
<reference evidence="12 13" key="1">
    <citation type="journal article" date="2023" name="BMC Biol.">
        <title>The compact genome of the sponge Oopsacas minuta (Hexactinellida) is lacking key metazoan core genes.</title>
        <authorList>
            <person name="Santini S."/>
            <person name="Schenkelaars Q."/>
            <person name="Jourda C."/>
            <person name="Duchesne M."/>
            <person name="Belahbib H."/>
            <person name="Rocher C."/>
            <person name="Selva M."/>
            <person name="Riesgo A."/>
            <person name="Vervoort M."/>
            <person name="Leys S.P."/>
            <person name="Kodjabachian L."/>
            <person name="Le Bivic A."/>
            <person name="Borchiellini C."/>
            <person name="Claverie J.M."/>
            <person name="Renard E."/>
        </authorList>
    </citation>
    <scope>NUCLEOTIDE SEQUENCE [LARGE SCALE GENOMIC DNA]</scope>
    <source>
        <strain evidence="12">SPO-2</strain>
    </source>
</reference>
<dbReference type="InterPro" id="IPR000719">
    <property type="entry name" value="Prot_kinase_dom"/>
</dbReference>
<dbReference type="GO" id="GO:0007169">
    <property type="term" value="P:cell surface receptor protein tyrosine kinase signaling pathway"/>
    <property type="evidence" value="ECO:0007669"/>
    <property type="project" value="TreeGrafter"/>
</dbReference>
<keyword evidence="3" id="KW-0808">Transferase</keyword>
<comment type="caution">
    <text evidence="12">The sequence shown here is derived from an EMBL/GenBank/DDBJ whole genome shotgun (WGS) entry which is preliminary data.</text>
</comment>
<evidence type="ECO:0000313" key="12">
    <source>
        <dbReference type="EMBL" id="KAI6653587.1"/>
    </source>
</evidence>
<dbReference type="GO" id="GO:0005524">
    <property type="term" value="F:ATP binding"/>
    <property type="evidence" value="ECO:0007669"/>
    <property type="project" value="UniProtKB-UniRule"/>
</dbReference>
<keyword evidence="6 10" id="KW-0067">ATP-binding</keyword>
<keyword evidence="5 12" id="KW-0418">Kinase</keyword>
<dbReference type="GO" id="GO:0043235">
    <property type="term" value="C:receptor complex"/>
    <property type="evidence" value="ECO:0007669"/>
    <property type="project" value="TreeGrafter"/>
</dbReference>
<protein>
    <submittedName>
        <fullName evidence="12">Dual specificity protein kinase splB-like</fullName>
    </submittedName>
</protein>
<comment type="catalytic activity">
    <reaction evidence="9">
        <text>L-tyrosyl-[protein] + ATP = O-phospho-L-tyrosyl-[protein] + ADP + H(+)</text>
        <dbReference type="Rhea" id="RHEA:10596"/>
        <dbReference type="Rhea" id="RHEA-COMP:10136"/>
        <dbReference type="Rhea" id="RHEA-COMP:20101"/>
        <dbReference type="ChEBI" id="CHEBI:15378"/>
        <dbReference type="ChEBI" id="CHEBI:30616"/>
        <dbReference type="ChEBI" id="CHEBI:46858"/>
        <dbReference type="ChEBI" id="CHEBI:61978"/>
        <dbReference type="ChEBI" id="CHEBI:456216"/>
        <dbReference type="EC" id="2.7.10.1"/>
    </reaction>
</comment>
<comment type="subcellular location">
    <subcellularLocation>
        <location evidence="2">Endomembrane system</location>
    </subcellularLocation>
    <subcellularLocation>
        <location evidence="1">Membrane</location>
        <topology evidence="1">Single-pass membrane protein</topology>
    </subcellularLocation>
</comment>
<dbReference type="FunFam" id="1.10.510.10:FF:001512">
    <property type="entry name" value="Receptor tyrosine-protein kinase erbB-2"/>
    <property type="match status" value="1"/>
</dbReference>
<keyword evidence="13" id="KW-1185">Reference proteome</keyword>
<evidence type="ECO:0000256" key="8">
    <source>
        <dbReference type="ARBA" id="ARBA00023137"/>
    </source>
</evidence>
<feature type="binding site" evidence="10">
    <location>
        <position position="170"/>
    </location>
    <ligand>
        <name>ATP</name>
        <dbReference type="ChEBI" id="CHEBI:30616"/>
    </ligand>
</feature>
<dbReference type="AlphaFoldDB" id="A0AAV7JXH9"/>
<dbReference type="PROSITE" id="PS50011">
    <property type="entry name" value="PROTEIN_KINASE_DOM"/>
    <property type="match status" value="1"/>
</dbReference>
<keyword evidence="4 10" id="KW-0547">Nucleotide-binding</keyword>
<proteinExistence type="predicted"/>
<name>A0AAV7JXH9_9METZ</name>
<dbReference type="GO" id="GO:0004714">
    <property type="term" value="F:transmembrane receptor protein tyrosine kinase activity"/>
    <property type="evidence" value="ECO:0007669"/>
    <property type="project" value="UniProtKB-EC"/>
</dbReference>
<evidence type="ECO:0000256" key="7">
    <source>
        <dbReference type="ARBA" id="ARBA00023136"/>
    </source>
</evidence>
<dbReference type="PRINTS" id="PR00109">
    <property type="entry name" value="TYRKINASE"/>
</dbReference>
<dbReference type="InterPro" id="IPR011009">
    <property type="entry name" value="Kinase-like_dom_sf"/>
</dbReference>
<gene>
    <name evidence="12" type="ORF">LOD99_3482</name>
</gene>
<accession>A0AAV7JXH9</accession>
<dbReference type="Proteomes" id="UP001165289">
    <property type="component" value="Unassembled WGS sequence"/>
</dbReference>
<dbReference type="Pfam" id="PF07714">
    <property type="entry name" value="PK_Tyr_Ser-Thr"/>
    <property type="match status" value="1"/>
</dbReference>
<dbReference type="PROSITE" id="PS00107">
    <property type="entry name" value="PROTEIN_KINASE_ATP"/>
    <property type="match status" value="1"/>
</dbReference>
<dbReference type="InterPro" id="IPR017441">
    <property type="entry name" value="Protein_kinase_ATP_BS"/>
</dbReference>
<evidence type="ECO:0000256" key="3">
    <source>
        <dbReference type="ARBA" id="ARBA00022679"/>
    </source>
</evidence>
<feature type="domain" description="Protein kinase" evidence="11">
    <location>
        <begin position="139"/>
        <end position="402"/>
    </location>
</feature>
<evidence type="ECO:0000259" key="11">
    <source>
        <dbReference type="PROSITE" id="PS50011"/>
    </source>
</evidence>
<dbReference type="PANTHER" id="PTHR24416">
    <property type="entry name" value="TYROSINE-PROTEIN KINASE RECEPTOR"/>
    <property type="match status" value="1"/>
</dbReference>
<dbReference type="Gene3D" id="1.10.510.10">
    <property type="entry name" value="Transferase(Phosphotransferase) domain 1"/>
    <property type="match status" value="1"/>
</dbReference>
<keyword evidence="7" id="KW-0472">Membrane</keyword>
<dbReference type="GO" id="GO:0048468">
    <property type="term" value="P:cell development"/>
    <property type="evidence" value="ECO:0007669"/>
    <property type="project" value="UniProtKB-ARBA"/>
</dbReference>
<dbReference type="EMBL" id="JAKMXF010000266">
    <property type="protein sequence ID" value="KAI6653587.1"/>
    <property type="molecule type" value="Genomic_DNA"/>
</dbReference>
<dbReference type="PANTHER" id="PTHR24416:SF631">
    <property type="entry name" value="SERINE_THREONINE_TYROSINE KINASE 1"/>
    <property type="match status" value="1"/>
</dbReference>
<evidence type="ECO:0000256" key="5">
    <source>
        <dbReference type="ARBA" id="ARBA00022777"/>
    </source>
</evidence>
<dbReference type="GO" id="GO:0050793">
    <property type="term" value="P:regulation of developmental process"/>
    <property type="evidence" value="ECO:0007669"/>
    <property type="project" value="UniProtKB-ARBA"/>
</dbReference>
<evidence type="ECO:0000256" key="10">
    <source>
        <dbReference type="PROSITE-ProRule" id="PRU10141"/>
    </source>
</evidence>
<keyword evidence="8" id="KW-0829">Tyrosine-protein kinase</keyword>
<evidence type="ECO:0000256" key="6">
    <source>
        <dbReference type="ARBA" id="ARBA00022840"/>
    </source>
</evidence>
<dbReference type="Gene3D" id="3.30.200.20">
    <property type="entry name" value="Phosphorylase Kinase, domain 1"/>
    <property type="match status" value="1"/>
</dbReference>